<evidence type="ECO:0000313" key="1">
    <source>
        <dbReference type="EMBL" id="ERJ91761.1"/>
    </source>
</evidence>
<dbReference type="Proteomes" id="UP000016649">
    <property type="component" value="Unassembled WGS sequence"/>
</dbReference>
<protein>
    <submittedName>
        <fullName evidence="1">Uncharacterized protein</fullName>
    </submittedName>
</protein>
<reference evidence="1 2" key="1">
    <citation type="submission" date="2013-08" db="EMBL/GenBank/DDBJ databases">
        <authorList>
            <person name="Weinstock G."/>
            <person name="Sodergren E."/>
            <person name="Wylie T."/>
            <person name="Fulton L."/>
            <person name="Fulton R."/>
            <person name="Fronick C."/>
            <person name="O'Laughlin M."/>
            <person name="Godfrey J."/>
            <person name="Miner T."/>
            <person name="Herter B."/>
            <person name="Appelbaum E."/>
            <person name="Cordes M."/>
            <person name="Lek S."/>
            <person name="Wollam A."/>
            <person name="Pepin K.H."/>
            <person name="Palsikar V.B."/>
            <person name="Mitreva M."/>
            <person name="Wilson R.K."/>
        </authorList>
    </citation>
    <scope>NUCLEOTIDE SEQUENCE [LARGE SCALE GENOMIC DNA]</scope>
    <source>
        <strain evidence="1 2">ATCC 700332</strain>
    </source>
</reference>
<keyword evidence="2" id="KW-1185">Reference proteome</keyword>
<organism evidence="1 2">
    <name type="scientific">Treponema lecithinolyticum ATCC 700332</name>
    <dbReference type="NCBI Taxonomy" id="1321815"/>
    <lineage>
        <taxon>Bacteria</taxon>
        <taxon>Pseudomonadati</taxon>
        <taxon>Spirochaetota</taxon>
        <taxon>Spirochaetia</taxon>
        <taxon>Spirochaetales</taxon>
        <taxon>Treponemataceae</taxon>
        <taxon>Treponema</taxon>
    </lineage>
</organism>
<sequence>MYNSNFFTYYNPALLKKQILFRLFVIKQQYGEYFVINERS</sequence>
<dbReference type="EMBL" id="AWVH01000043">
    <property type="protein sequence ID" value="ERJ91761.1"/>
    <property type="molecule type" value="Genomic_DNA"/>
</dbReference>
<gene>
    <name evidence="1" type="ORF">HMPREF9193_01985</name>
</gene>
<accession>A0ABN0NWV7</accession>
<evidence type="ECO:0000313" key="2">
    <source>
        <dbReference type="Proteomes" id="UP000016649"/>
    </source>
</evidence>
<proteinExistence type="predicted"/>
<comment type="caution">
    <text evidence="1">The sequence shown here is derived from an EMBL/GenBank/DDBJ whole genome shotgun (WGS) entry which is preliminary data.</text>
</comment>
<name>A0ABN0NWV7_TRELE</name>